<dbReference type="InterPro" id="IPR050314">
    <property type="entry name" value="Glycosyl_Hydrlase_18"/>
</dbReference>
<dbReference type="GO" id="GO:0008843">
    <property type="term" value="F:endochitinase activity"/>
    <property type="evidence" value="ECO:0007669"/>
    <property type="project" value="UniProtKB-EC"/>
</dbReference>
<organism evidence="4 5">
    <name type="scientific">Tepidibacter formicigenes DSM 15518</name>
    <dbReference type="NCBI Taxonomy" id="1123349"/>
    <lineage>
        <taxon>Bacteria</taxon>
        <taxon>Bacillati</taxon>
        <taxon>Bacillota</taxon>
        <taxon>Clostridia</taxon>
        <taxon>Peptostreptococcales</taxon>
        <taxon>Peptostreptococcaceae</taxon>
        <taxon>Tepidibacter</taxon>
    </lineage>
</organism>
<feature type="domain" description="GH18" evidence="3">
    <location>
        <begin position="32"/>
        <end position="328"/>
    </location>
</feature>
<keyword evidence="5" id="KW-1185">Reference proteome</keyword>
<reference evidence="5" key="1">
    <citation type="submission" date="2016-11" db="EMBL/GenBank/DDBJ databases">
        <authorList>
            <person name="Varghese N."/>
            <person name="Submissions S."/>
        </authorList>
    </citation>
    <scope>NUCLEOTIDE SEQUENCE [LARGE SCALE GENOMIC DNA]</scope>
    <source>
        <strain evidence="5">DSM 15518</strain>
    </source>
</reference>
<dbReference type="InterPro" id="IPR001223">
    <property type="entry name" value="Glyco_hydro18_cat"/>
</dbReference>
<evidence type="ECO:0000313" key="4">
    <source>
        <dbReference type="EMBL" id="SHK53305.1"/>
    </source>
</evidence>
<dbReference type="EC" id="3.2.1.14" evidence="2"/>
<accession>A0A1M6T8J9</accession>
<dbReference type="PANTHER" id="PTHR11177:SF317">
    <property type="entry name" value="CHITINASE 12-RELATED"/>
    <property type="match status" value="1"/>
</dbReference>
<dbReference type="Gene3D" id="3.30.457.10">
    <property type="entry name" value="Copper amine oxidase-like, N-terminal domain"/>
    <property type="match status" value="1"/>
</dbReference>
<dbReference type="InterPro" id="IPR011583">
    <property type="entry name" value="Chitinase_II/V-like_cat"/>
</dbReference>
<dbReference type="SMART" id="SM00636">
    <property type="entry name" value="Glyco_18"/>
    <property type="match status" value="1"/>
</dbReference>
<dbReference type="Gene3D" id="3.20.20.80">
    <property type="entry name" value="Glycosidases"/>
    <property type="match status" value="1"/>
</dbReference>
<gene>
    <name evidence="4" type="ORF">SAMN02744037_02541</name>
</gene>
<dbReference type="SUPFAM" id="SSF51445">
    <property type="entry name" value="(Trans)glycosidases"/>
    <property type="match status" value="1"/>
</dbReference>
<dbReference type="RefSeq" id="WP_072890601.1">
    <property type="nucleotide sequence ID" value="NZ_FRAE01000087.1"/>
</dbReference>
<proteinExistence type="predicted"/>
<dbReference type="GO" id="GO:0008061">
    <property type="term" value="F:chitin binding"/>
    <property type="evidence" value="ECO:0007669"/>
    <property type="project" value="InterPro"/>
</dbReference>
<dbReference type="Pfam" id="PF07833">
    <property type="entry name" value="Cu_amine_oxidN1"/>
    <property type="match status" value="1"/>
</dbReference>
<dbReference type="Pfam" id="PF00704">
    <property type="entry name" value="Glyco_hydro_18"/>
    <property type="match status" value="1"/>
</dbReference>
<dbReference type="InterPro" id="IPR012854">
    <property type="entry name" value="Cu_amine_oxidase-like_N"/>
</dbReference>
<dbReference type="PROSITE" id="PS51910">
    <property type="entry name" value="GH18_2"/>
    <property type="match status" value="1"/>
</dbReference>
<dbReference type="Proteomes" id="UP000242497">
    <property type="component" value="Unassembled WGS sequence"/>
</dbReference>
<dbReference type="InterPro" id="IPR017853">
    <property type="entry name" value="GH"/>
</dbReference>
<dbReference type="AlphaFoldDB" id="A0A1M6T8J9"/>
<dbReference type="OrthoDB" id="9812811at2"/>
<sequence>MIKLRKIFSLLLAFIFIFSFNNNYIFANNKDFKVVAYCSDIFKDSVETNIQYDKVTHIIYAFLIPTEDGSLVPIKKADELEKLVKKGHENNVKVLIAVGGWFDENYVPLDARFEKIAASDELRKKLVNNIMKFVNDYNLDGIEIDWEYPNPGDSSQNYEKLVLELGSKLKEKGKYLTAALNGAWSKIGAPEASRAVTENCLKEFDWINVMSYDINNEQHSPFWHANTSIDYWLNRGVPKEKIVIGIPFYAHPDFKQYRNIVAQNKENAYTDMAIIDSINYYYNGINTIKEKTRLALKKASGVMLFDVNEDTLDDLSLVKAINDTINEVSSMSKEKFNNKIYFIINNRELTFNEDENMGIPFIDENNRTLIPIRKPLEAIGAKVSFDEKNYIVIAKKDNITIEIPINKDYIYIDNQKLKMDTKAFIKGERTYIPLRYVFEGFGYNIDWHEESKTIIINK</sequence>
<dbReference type="Gene3D" id="3.40.5.30">
    <property type="entry name" value="(Trans)glycosidases - domain 2"/>
    <property type="match status" value="1"/>
</dbReference>
<evidence type="ECO:0000259" key="3">
    <source>
        <dbReference type="PROSITE" id="PS51910"/>
    </source>
</evidence>
<dbReference type="SUPFAM" id="SSF55383">
    <property type="entry name" value="Copper amine oxidase, domain N"/>
    <property type="match status" value="1"/>
</dbReference>
<dbReference type="InterPro" id="IPR036582">
    <property type="entry name" value="Mao_N_sf"/>
</dbReference>
<dbReference type="PANTHER" id="PTHR11177">
    <property type="entry name" value="CHITINASE"/>
    <property type="match status" value="1"/>
</dbReference>
<evidence type="ECO:0000313" key="5">
    <source>
        <dbReference type="Proteomes" id="UP000242497"/>
    </source>
</evidence>
<evidence type="ECO:0000256" key="1">
    <source>
        <dbReference type="ARBA" id="ARBA00000822"/>
    </source>
</evidence>
<dbReference type="STRING" id="1123349.SAMN02744037_02541"/>
<dbReference type="EMBL" id="FRAE01000087">
    <property type="protein sequence ID" value="SHK53305.1"/>
    <property type="molecule type" value="Genomic_DNA"/>
</dbReference>
<comment type="catalytic activity">
    <reaction evidence="1">
        <text>Random endo-hydrolysis of N-acetyl-beta-D-glucosaminide (1-&gt;4)-beta-linkages in chitin and chitodextrins.</text>
        <dbReference type="EC" id="3.2.1.14"/>
    </reaction>
</comment>
<dbReference type="GO" id="GO:0005975">
    <property type="term" value="P:carbohydrate metabolic process"/>
    <property type="evidence" value="ECO:0007669"/>
    <property type="project" value="InterPro"/>
</dbReference>
<protein>
    <recommendedName>
        <fullName evidence="2">chitinase</fullName>
        <ecNumber evidence="2">3.2.1.14</ecNumber>
    </recommendedName>
</protein>
<name>A0A1M6T8J9_9FIRM</name>
<evidence type="ECO:0000256" key="2">
    <source>
        <dbReference type="ARBA" id="ARBA00012729"/>
    </source>
</evidence>